<keyword evidence="2" id="KW-1185">Reference proteome</keyword>
<protein>
    <submittedName>
        <fullName evidence="1">Uncharacterized protein</fullName>
    </submittedName>
</protein>
<evidence type="ECO:0000313" key="2">
    <source>
        <dbReference type="Proteomes" id="UP000256388"/>
    </source>
</evidence>
<name>A0A347ZTC0_9CHLR</name>
<comment type="caution">
    <text evidence="1">The sequence shown here is derived from an EMBL/GenBank/DDBJ whole genome shotgun (WGS) entry which is preliminary data.</text>
</comment>
<evidence type="ECO:0000313" key="1">
    <source>
        <dbReference type="EMBL" id="REG10874.1"/>
    </source>
</evidence>
<accession>A0A347ZTC0</accession>
<organism evidence="1 2">
    <name type="scientific">Pelolinea submarina</name>
    <dbReference type="NCBI Taxonomy" id="913107"/>
    <lineage>
        <taxon>Bacteria</taxon>
        <taxon>Bacillati</taxon>
        <taxon>Chloroflexota</taxon>
        <taxon>Anaerolineae</taxon>
        <taxon>Anaerolineales</taxon>
        <taxon>Anaerolineaceae</taxon>
        <taxon>Pelolinea</taxon>
    </lineage>
</organism>
<dbReference type="EMBL" id="QUMS01000001">
    <property type="protein sequence ID" value="REG10874.1"/>
    <property type="molecule type" value="Genomic_DNA"/>
</dbReference>
<gene>
    <name evidence="1" type="ORF">DFR64_0742</name>
</gene>
<reference evidence="1 2" key="1">
    <citation type="submission" date="2018-08" db="EMBL/GenBank/DDBJ databases">
        <title>Genomic Encyclopedia of Type Strains, Phase IV (KMG-IV): sequencing the most valuable type-strain genomes for metagenomic binning, comparative biology and taxonomic classification.</title>
        <authorList>
            <person name="Goeker M."/>
        </authorList>
    </citation>
    <scope>NUCLEOTIDE SEQUENCE [LARGE SCALE GENOMIC DNA]</scope>
    <source>
        <strain evidence="1 2">DSM 23923</strain>
    </source>
</reference>
<sequence length="525" mass="59774">MIASMKITEDYWTGFNIEQSDIEFIYNLLLEKATPIKSEELLKALVTYRIEEEAARLQESANSRGAIYLPKDDFNKGDNLVFPAFSMQKGKVTAVRSGFNPEYEDLKVIEVKMETGDTHSFAANLPDHPLNQAIEIDENDPNRNPEAVIAQHGALLKTRLSEALKSQDDLVKIAGNWFPRSLLVDIGVGYLNLAEAVLEEANGGPLSIVELMKQVELEADENDKLMEFSFDLALQDDKRFDEVGPAGETLWFLHDMEPDDVKQCPIFLKYTPREYSCEGLDKYLELFEGTLYDEFETWDSPHANGDEISVSLIYPHWRSGTLPLSNSLREFFPTAHEAPRVNFTFVDELTGDRFGGWVVRPFNYIYGLADWYKEHEIMPGSVLKVKKSKNPGEIIICFDKSRQNKEWLKTVLIGSDQGIVFAMLKHNINADFNERMAVAIPDVAAVDEIWKNKVYEKEPITKTILRITRELAKLNPQGQVHAQELYAAINVVRRCPPSLILYHLLNEASISHLGDLYFHFSEKEA</sequence>
<dbReference type="Proteomes" id="UP000256388">
    <property type="component" value="Unassembled WGS sequence"/>
</dbReference>
<dbReference type="AlphaFoldDB" id="A0A347ZTC0"/>
<proteinExistence type="predicted"/>